<evidence type="ECO:0000313" key="7">
    <source>
        <dbReference type="EMBL" id="OQS02843.1"/>
    </source>
</evidence>
<dbReference type="Gene3D" id="1.10.510.10">
    <property type="entry name" value="Transferase(Phosphotransferase) domain 1"/>
    <property type="match status" value="1"/>
</dbReference>
<proteinExistence type="predicted"/>
<protein>
    <submittedName>
        <fullName evidence="7">Ankyrin repeat domain-containing protein 50-like</fullName>
    </submittedName>
</protein>
<organism evidence="7 8">
    <name type="scientific">Thraustotheca clavata</name>
    <dbReference type="NCBI Taxonomy" id="74557"/>
    <lineage>
        <taxon>Eukaryota</taxon>
        <taxon>Sar</taxon>
        <taxon>Stramenopiles</taxon>
        <taxon>Oomycota</taxon>
        <taxon>Saprolegniomycetes</taxon>
        <taxon>Saprolegniales</taxon>
        <taxon>Achlyaceae</taxon>
        <taxon>Thraustotheca</taxon>
    </lineage>
</organism>
<feature type="repeat" description="ANK" evidence="4">
    <location>
        <begin position="40"/>
        <end position="72"/>
    </location>
</feature>
<dbReference type="Pfam" id="PF00023">
    <property type="entry name" value="Ank"/>
    <property type="match status" value="1"/>
</dbReference>
<dbReference type="PRINTS" id="PR01415">
    <property type="entry name" value="ANKYRIN"/>
</dbReference>
<dbReference type="InterPro" id="IPR001245">
    <property type="entry name" value="Ser-Thr/Tyr_kinase_cat_dom"/>
</dbReference>
<dbReference type="PROSITE" id="PS00107">
    <property type="entry name" value="PROTEIN_KINASE_ATP"/>
    <property type="match status" value="1"/>
</dbReference>
<keyword evidence="1" id="KW-0418">Kinase</keyword>
<keyword evidence="4" id="KW-0040">ANK repeat</keyword>
<dbReference type="InterPro" id="IPR052391">
    <property type="entry name" value="E3_Ligase-Neurotoxin"/>
</dbReference>
<feature type="repeat" description="ANK" evidence="4">
    <location>
        <begin position="191"/>
        <end position="223"/>
    </location>
</feature>
<gene>
    <name evidence="7" type="ORF">THRCLA_04825</name>
</gene>
<evidence type="ECO:0000256" key="5">
    <source>
        <dbReference type="PROSITE-ProRule" id="PRU10141"/>
    </source>
</evidence>
<feature type="repeat" description="ANK" evidence="4">
    <location>
        <begin position="258"/>
        <end position="290"/>
    </location>
</feature>
<dbReference type="SMART" id="SM00248">
    <property type="entry name" value="ANK"/>
    <property type="match status" value="12"/>
</dbReference>
<feature type="repeat" description="ANK" evidence="4">
    <location>
        <begin position="224"/>
        <end position="246"/>
    </location>
</feature>
<evidence type="ECO:0000256" key="3">
    <source>
        <dbReference type="ARBA" id="ARBA00022840"/>
    </source>
</evidence>
<feature type="domain" description="Protein kinase" evidence="6">
    <location>
        <begin position="527"/>
        <end position="798"/>
    </location>
</feature>
<feature type="repeat" description="ANK" evidence="4">
    <location>
        <begin position="289"/>
        <end position="321"/>
    </location>
</feature>
<dbReference type="PROSITE" id="PS50088">
    <property type="entry name" value="ANK_REPEAT"/>
    <property type="match status" value="7"/>
</dbReference>
<keyword evidence="2 5" id="KW-0547">Nucleotide-binding</keyword>
<keyword evidence="3 5" id="KW-0067">ATP-binding</keyword>
<accession>A0A1V9ZXU3</accession>
<evidence type="ECO:0000256" key="2">
    <source>
        <dbReference type="ARBA" id="ARBA00022741"/>
    </source>
</evidence>
<dbReference type="InterPro" id="IPR036770">
    <property type="entry name" value="Ankyrin_rpt-contain_sf"/>
</dbReference>
<feature type="repeat" description="ANK" evidence="4">
    <location>
        <begin position="106"/>
        <end position="138"/>
    </location>
</feature>
<evidence type="ECO:0000256" key="4">
    <source>
        <dbReference type="PROSITE-ProRule" id="PRU00023"/>
    </source>
</evidence>
<dbReference type="Proteomes" id="UP000243217">
    <property type="component" value="Unassembled WGS sequence"/>
</dbReference>
<evidence type="ECO:0000256" key="1">
    <source>
        <dbReference type="ARBA" id="ARBA00022527"/>
    </source>
</evidence>
<evidence type="ECO:0000313" key="8">
    <source>
        <dbReference type="Proteomes" id="UP000243217"/>
    </source>
</evidence>
<dbReference type="STRING" id="74557.A0A1V9ZXU3"/>
<dbReference type="Gene3D" id="1.25.40.20">
    <property type="entry name" value="Ankyrin repeat-containing domain"/>
    <property type="match status" value="5"/>
</dbReference>
<dbReference type="Gene3D" id="3.30.200.20">
    <property type="entry name" value="Phosphorylase Kinase, domain 1"/>
    <property type="match status" value="1"/>
</dbReference>
<dbReference type="SMART" id="SM00220">
    <property type="entry name" value="S_TKc"/>
    <property type="match status" value="1"/>
</dbReference>
<name>A0A1V9ZXU3_9STRA</name>
<evidence type="ECO:0000259" key="6">
    <source>
        <dbReference type="PROSITE" id="PS50011"/>
    </source>
</evidence>
<dbReference type="InterPro" id="IPR017441">
    <property type="entry name" value="Protein_kinase_ATP_BS"/>
</dbReference>
<dbReference type="PANTHER" id="PTHR24133:SF40">
    <property type="entry name" value="ANKYRIN REPEAT DOMAIN 44"/>
    <property type="match status" value="1"/>
</dbReference>
<keyword evidence="8" id="KW-1185">Reference proteome</keyword>
<keyword evidence="1" id="KW-0723">Serine/threonine-protein kinase</keyword>
<dbReference type="PANTHER" id="PTHR24133">
    <property type="entry name" value="ANKYRIN DOMAIN-CONTAINING"/>
    <property type="match status" value="1"/>
</dbReference>
<dbReference type="PROSITE" id="PS50011">
    <property type="entry name" value="PROTEIN_KINASE_DOM"/>
    <property type="match status" value="1"/>
</dbReference>
<keyword evidence="1" id="KW-0808">Transferase</keyword>
<feature type="repeat" description="ANK" evidence="4">
    <location>
        <begin position="73"/>
        <end position="105"/>
    </location>
</feature>
<comment type="caution">
    <text evidence="7">The sequence shown here is derived from an EMBL/GenBank/DDBJ whole genome shotgun (WGS) entry which is preliminary data.</text>
</comment>
<sequence>MFSFFSKREKRISEACENGDAEMVAKLLREGGNINCQDKSGDTLLHKAAWYGYNDIVLLLIKAGCNIHSKNHIGDTPLHHAAYNGHNKVAASFINAGVMLDAKNNDGWTPLHYAAHSGHEKTVELLINAGASLDTQNQFMKTPLLLAFENNQSQIVDIIKESFSLLNAIATGNCKEALKLLGQGACIGPNDATMLLHLAAKRDFPSIVKLLVKRNININQYDDKGKSALHLAVQVGSSAVVKVLVNSSQINLNIEDADGNTPLHIAAQYDKATVIRLLMYADFNRKNKNGKTALYIAAESGNVNSVKELLQFQTDRRIQGPTGDTPLSIAKRNGFEEIAGLLESTTVNPTPMVPNYVVDTVSPEPDIAPAIQASKAPLFNTDENIPAPKSEENFRSTQIIPDEKNIANPSERNAMPLYTVPPEKTKEDIVKAVNEGECNFVHTQLNCGVDPNIVAGDSLLHLAVRASQTNVLNLLLRVDGIDVQKRNLDNMTPLILAIKLGHRHIAARIHAFTVNAIFTVEDSAIELDIGHNLGSGGFGAVYKGTFQNQSIAVKTAHAGKEDALKQEINTMLQCPSPYVIGIIAMSGLISKQLKLALEFMDCGDLRGYLDAKRDNKPTKMVVTPLEVAWVVANALADLHHAGIIHRDLKSNNILLSTEYYIKLGDLGISREYAQSMTTRAGTPYWEAPEVLKSGHYGYAADIYSFGVILTELETFQMPFAGSGLSLWTIIEKVSKGTLRPTVSSNCEPWLKDLSEMCLQYDPKQRPTAQNVVDLLRVQLENAKRPTTLQVNKKTNPFLSGTSSIASTASLSSTKSTSAKFSAKWTLLACKGCKSYNPITLTTCLKCSLPLPDTATKLSTLLKRIEVAKQKGFEIETMIECEECLQENPLNASICDHCQNPFPFQSEEEKLQALVNQLDMTPPQ</sequence>
<dbReference type="AlphaFoldDB" id="A0A1V9ZXU3"/>
<dbReference type="InterPro" id="IPR008271">
    <property type="entry name" value="Ser/Thr_kinase_AS"/>
</dbReference>
<dbReference type="InterPro" id="IPR000719">
    <property type="entry name" value="Prot_kinase_dom"/>
</dbReference>
<dbReference type="Pfam" id="PF00069">
    <property type="entry name" value="Pkinase"/>
    <property type="match status" value="1"/>
</dbReference>
<dbReference type="PRINTS" id="PR00109">
    <property type="entry name" value="TYRKINASE"/>
</dbReference>
<dbReference type="SUPFAM" id="SSF56112">
    <property type="entry name" value="Protein kinase-like (PK-like)"/>
    <property type="match status" value="1"/>
</dbReference>
<dbReference type="EMBL" id="JNBS01001069">
    <property type="protein sequence ID" value="OQS02843.1"/>
    <property type="molecule type" value="Genomic_DNA"/>
</dbReference>
<dbReference type="OrthoDB" id="194358at2759"/>
<dbReference type="GO" id="GO:0005524">
    <property type="term" value="F:ATP binding"/>
    <property type="evidence" value="ECO:0007669"/>
    <property type="project" value="UniProtKB-UniRule"/>
</dbReference>
<dbReference type="InterPro" id="IPR011009">
    <property type="entry name" value="Kinase-like_dom_sf"/>
</dbReference>
<dbReference type="GO" id="GO:0004674">
    <property type="term" value="F:protein serine/threonine kinase activity"/>
    <property type="evidence" value="ECO:0007669"/>
    <property type="project" value="UniProtKB-KW"/>
</dbReference>
<dbReference type="SUPFAM" id="SSF48403">
    <property type="entry name" value="Ankyrin repeat"/>
    <property type="match status" value="2"/>
</dbReference>
<dbReference type="Pfam" id="PF12796">
    <property type="entry name" value="Ank_2"/>
    <property type="match status" value="4"/>
</dbReference>
<dbReference type="PROSITE" id="PS50297">
    <property type="entry name" value="ANK_REP_REGION"/>
    <property type="match status" value="6"/>
</dbReference>
<dbReference type="InterPro" id="IPR002110">
    <property type="entry name" value="Ankyrin_rpt"/>
</dbReference>
<reference evidence="7 8" key="1">
    <citation type="journal article" date="2014" name="Genome Biol. Evol.">
        <title>The secreted proteins of Achlya hypogyna and Thraustotheca clavata identify the ancestral oomycete secretome and reveal gene acquisitions by horizontal gene transfer.</title>
        <authorList>
            <person name="Misner I."/>
            <person name="Blouin N."/>
            <person name="Leonard G."/>
            <person name="Richards T.A."/>
            <person name="Lane C.E."/>
        </authorList>
    </citation>
    <scope>NUCLEOTIDE SEQUENCE [LARGE SCALE GENOMIC DNA]</scope>
    <source>
        <strain evidence="7 8">ATCC 34112</strain>
    </source>
</reference>
<dbReference type="PROSITE" id="PS00108">
    <property type="entry name" value="PROTEIN_KINASE_ST"/>
    <property type="match status" value="1"/>
</dbReference>
<feature type="binding site" evidence="5">
    <location>
        <position position="554"/>
    </location>
    <ligand>
        <name>ATP</name>
        <dbReference type="ChEBI" id="CHEBI:30616"/>
    </ligand>
</feature>